<dbReference type="GeneID" id="9590735"/>
<name>D8Q121_SCHCM</name>
<sequence length="237" mass="25047">MFDAFPAALADATIHPKSNLAPMDSCGLQVIQLLECPPPPPGPPRSTCASSSYASSSYDDVSEDEDDDEPCTSYCSSVSDLPEPTLSDPSRRAASSAAMSRITAWRKSSALRADDAGAPDHFYPIPSLTRTPETSSAASGKRKLVHNGEGNEDSVGATPPFHSSLSHPLLQTSHCPKRPRERPVPAPTDPEASAQATFACPACDGTFPSVQALQEHGEEARAHDCEPCLAAVQYALE</sequence>
<accession>D8Q121</accession>
<proteinExistence type="predicted"/>
<dbReference type="RefSeq" id="XP_003032763.1">
    <property type="nucleotide sequence ID" value="XM_003032717.1"/>
</dbReference>
<feature type="non-terminal residue" evidence="2">
    <location>
        <position position="237"/>
    </location>
</feature>
<dbReference type="KEGG" id="scm:SCHCO_02496541"/>
<feature type="region of interest" description="Disordered" evidence="1">
    <location>
        <begin position="36"/>
        <end position="101"/>
    </location>
</feature>
<feature type="compositionally biased region" description="Polar residues" evidence="1">
    <location>
        <begin position="128"/>
        <end position="138"/>
    </location>
</feature>
<dbReference type="VEuPathDB" id="FungiDB:SCHCODRAFT_02496541"/>
<gene>
    <name evidence="2" type="ORF">SCHCODRAFT_108105</name>
</gene>
<dbReference type="OrthoDB" id="3256870at2759"/>
<protein>
    <submittedName>
        <fullName evidence="2">Uncharacterized protein</fullName>
    </submittedName>
</protein>
<keyword evidence="3" id="KW-1185">Reference proteome</keyword>
<evidence type="ECO:0000313" key="3">
    <source>
        <dbReference type="Proteomes" id="UP000007431"/>
    </source>
</evidence>
<reference evidence="2 3" key="1">
    <citation type="journal article" date="2010" name="Nat. Biotechnol.">
        <title>Genome sequence of the model mushroom Schizophyllum commune.</title>
        <authorList>
            <person name="Ohm R.A."/>
            <person name="de Jong J.F."/>
            <person name="Lugones L.G."/>
            <person name="Aerts A."/>
            <person name="Kothe E."/>
            <person name="Stajich J.E."/>
            <person name="de Vries R.P."/>
            <person name="Record E."/>
            <person name="Levasseur A."/>
            <person name="Baker S.E."/>
            <person name="Bartholomew K.A."/>
            <person name="Coutinho P.M."/>
            <person name="Erdmann S."/>
            <person name="Fowler T.J."/>
            <person name="Gathman A.C."/>
            <person name="Lombard V."/>
            <person name="Henrissat B."/>
            <person name="Knabe N."/>
            <person name="Kuees U."/>
            <person name="Lilly W.W."/>
            <person name="Lindquist E."/>
            <person name="Lucas S."/>
            <person name="Magnuson J.K."/>
            <person name="Piumi F."/>
            <person name="Raudaskoski M."/>
            <person name="Salamov A."/>
            <person name="Schmutz J."/>
            <person name="Schwarze F.W.M.R."/>
            <person name="vanKuyk P.A."/>
            <person name="Horton J.S."/>
            <person name="Grigoriev I.V."/>
            <person name="Woesten H.A.B."/>
        </authorList>
    </citation>
    <scope>NUCLEOTIDE SEQUENCE [LARGE SCALE GENOMIC DNA]</scope>
    <source>
        <strain evidence="3">H4-8 / FGSC 9210</strain>
    </source>
</reference>
<dbReference type="Proteomes" id="UP000007431">
    <property type="component" value="Unassembled WGS sequence"/>
</dbReference>
<dbReference type="eggNOG" id="ENOG502SSB6">
    <property type="taxonomic scope" value="Eukaryota"/>
</dbReference>
<organism evidence="3">
    <name type="scientific">Schizophyllum commune (strain H4-8 / FGSC 9210)</name>
    <name type="common">Split gill fungus</name>
    <dbReference type="NCBI Taxonomy" id="578458"/>
    <lineage>
        <taxon>Eukaryota</taxon>
        <taxon>Fungi</taxon>
        <taxon>Dikarya</taxon>
        <taxon>Basidiomycota</taxon>
        <taxon>Agaricomycotina</taxon>
        <taxon>Agaricomycetes</taxon>
        <taxon>Agaricomycetidae</taxon>
        <taxon>Agaricales</taxon>
        <taxon>Schizophyllaceae</taxon>
        <taxon>Schizophyllum</taxon>
    </lineage>
</organism>
<dbReference type="HOGENOM" id="CLU_097241_0_0_1"/>
<feature type="compositionally biased region" description="Low complexity" evidence="1">
    <location>
        <begin position="49"/>
        <end position="59"/>
    </location>
</feature>
<dbReference type="InParanoid" id="D8Q121"/>
<dbReference type="OMA" id="MHSCPAC"/>
<feature type="region of interest" description="Disordered" evidence="1">
    <location>
        <begin position="114"/>
        <end position="197"/>
    </location>
</feature>
<feature type="compositionally biased region" description="Polar residues" evidence="1">
    <location>
        <begin position="161"/>
        <end position="174"/>
    </location>
</feature>
<evidence type="ECO:0000313" key="2">
    <source>
        <dbReference type="EMBL" id="EFI97860.1"/>
    </source>
</evidence>
<feature type="compositionally biased region" description="Low complexity" evidence="1">
    <location>
        <begin position="92"/>
        <end position="101"/>
    </location>
</feature>
<feature type="compositionally biased region" description="Acidic residues" evidence="1">
    <location>
        <begin position="60"/>
        <end position="70"/>
    </location>
</feature>
<dbReference type="EMBL" id="GL377305">
    <property type="protein sequence ID" value="EFI97860.1"/>
    <property type="molecule type" value="Genomic_DNA"/>
</dbReference>
<evidence type="ECO:0000256" key="1">
    <source>
        <dbReference type="SAM" id="MobiDB-lite"/>
    </source>
</evidence>
<dbReference type="AlphaFoldDB" id="D8Q121"/>